<gene>
    <name evidence="1" type="ORF">BAA01_11935</name>
</gene>
<protein>
    <recommendedName>
        <fullName evidence="3">Spore coat protein CotJA</fullName>
    </recommendedName>
</protein>
<dbReference type="Pfam" id="PF11007">
    <property type="entry name" value="CotJA"/>
    <property type="match status" value="1"/>
</dbReference>
<name>A0A1Y3PCA5_9BACI</name>
<organism evidence="1 2">
    <name type="scientific">Bacillus thermozeamaize</name>
    <dbReference type="NCBI Taxonomy" id="230954"/>
    <lineage>
        <taxon>Bacteria</taxon>
        <taxon>Bacillati</taxon>
        <taxon>Bacillota</taxon>
        <taxon>Bacilli</taxon>
        <taxon>Bacillales</taxon>
        <taxon>Bacillaceae</taxon>
        <taxon>Bacillus</taxon>
    </lineage>
</organism>
<dbReference type="Proteomes" id="UP000196475">
    <property type="component" value="Unassembled WGS sequence"/>
</dbReference>
<accession>A0A1Y3PCA5</accession>
<evidence type="ECO:0000313" key="1">
    <source>
        <dbReference type="EMBL" id="OUM84981.1"/>
    </source>
</evidence>
<proteinExistence type="predicted"/>
<dbReference type="AlphaFoldDB" id="A0A1Y3PCA5"/>
<dbReference type="InterPro" id="IPR020256">
    <property type="entry name" value="Spore_coat_CotJA"/>
</dbReference>
<reference evidence="2" key="1">
    <citation type="submission" date="2016-06" db="EMBL/GenBank/DDBJ databases">
        <authorList>
            <person name="Nascimento L."/>
            <person name="Pereira R.V."/>
            <person name="Martins L.F."/>
            <person name="Quaggio R.B."/>
            <person name="Silva A.M."/>
            <person name="Setubal J.C."/>
        </authorList>
    </citation>
    <scope>NUCLEOTIDE SEQUENCE [LARGE SCALE GENOMIC DNA]</scope>
</reference>
<evidence type="ECO:0000313" key="2">
    <source>
        <dbReference type="Proteomes" id="UP000196475"/>
    </source>
</evidence>
<sequence>MYPYGKVSAHSNYKTWYPYFSPHDPCPPMKMKTYYTPPQLYMGFQPPGLPRFGIHEALYRGTLWKDLYSPYDKKLPH</sequence>
<dbReference type="EMBL" id="LZRT01000115">
    <property type="protein sequence ID" value="OUM84981.1"/>
    <property type="molecule type" value="Genomic_DNA"/>
</dbReference>
<evidence type="ECO:0008006" key="3">
    <source>
        <dbReference type="Google" id="ProtNLM"/>
    </source>
</evidence>
<comment type="caution">
    <text evidence="1">The sequence shown here is derived from an EMBL/GenBank/DDBJ whole genome shotgun (WGS) entry which is preliminary data.</text>
</comment>